<evidence type="ECO:0000256" key="6">
    <source>
        <dbReference type="ARBA" id="ARBA00022989"/>
    </source>
</evidence>
<evidence type="ECO:0000256" key="9">
    <source>
        <dbReference type="SAM" id="Phobius"/>
    </source>
</evidence>
<comment type="caution">
    <text evidence="10">The sequence shown here is derived from an EMBL/GenBank/DDBJ whole genome shotgun (WGS) entry which is preliminary data.</text>
</comment>
<feature type="transmembrane region" description="Helical" evidence="9">
    <location>
        <begin position="242"/>
        <end position="260"/>
    </location>
</feature>
<dbReference type="InterPro" id="IPR001851">
    <property type="entry name" value="ABC_transp_permease"/>
</dbReference>
<accession>A0A7C5Q788</accession>
<feature type="transmembrane region" description="Helical" evidence="9">
    <location>
        <begin position="266"/>
        <end position="286"/>
    </location>
</feature>
<dbReference type="GO" id="GO:0005886">
    <property type="term" value="C:plasma membrane"/>
    <property type="evidence" value="ECO:0007669"/>
    <property type="project" value="UniProtKB-SubCell"/>
</dbReference>
<dbReference type="GO" id="GO:0006865">
    <property type="term" value="P:amino acid transport"/>
    <property type="evidence" value="ECO:0007669"/>
    <property type="project" value="UniProtKB-KW"/>
</dbReference>
<feature type="transmembrane region" description="Helical" evidence="9">
    <location>
        <begin position="6"/>
        <end position="25"/>
    </location>
</feature>
<dbReference type="Pfam" id="PF02653">
    <property type="entry name" value="BPD_transp_2"/>
    <property type="match status" value="1"/>
</dbReference>
<keyword evidence="5" id="KW-0029">Amino-acid transport</keyword>
<feature type="transmembrane region" description="Helical" evidence="9">
    <location>
        <begin position="217"/>
        <end position="235"/>
    </location>
</feature>
<evidence type="ECO:0000256" key="5">
    <source>
        <dbReference type="ARBA" id="ARBA00022970"/>
    </source>
</evidence>
<name>A0A7C5Q788_CALS0</name>
<dbReference type="GO" id="GO:0022857">
    <property type="term" value="F:transmembrane transporter activity"/>
    <property type="evidence" value="ECO:0007669"/>
    <property type="project" value="InterPro"/>
</dbReference>
<dbReference type="PANTHER" id="PTHR11795:SF445">
    <property type="entry name" value="AMINO ACID ABC TRANSPORTER PERMEASE PROTEIN"/>
    <property type="match status" value="1"/>
</dbReference>
<evidence type="ECO:0000256" key="1">
    <source>
        <dbReference type="ARBA" id="ARBA00004651"/>
    </source>
</evidence>
<protein>
    <submittedName>
        <fullName evidence="10">Branched-chain amino acid ABC transporter permease</fullName>
    </submittedName>
</protein>
<keyword evidence="4 9" id="KW-0812">Transmembrane</keyword>
<evidence type="ECO:0000256" key="2">
    <source>
        <dbReference type="ARBA" id="ARBA00022448"/>
    </source>
</evidence>
<evidence type="ECO:0000256" key="3">
    <source>
        <dbReference type="ARBA" id="ARBA00022475"/>
    </source>
</evidence>
<feature type="transmembrane region" description="Helical" evidence="9">
    <location>
        <begin position="189"/>
        <end position="211"/>
    </location>
</feature>
<keyword evidence="6 9" id="KW-1133">Transmembrane helix</keyword>
<evidence type="ECO:0000256" key="7">
    <source>
        <dbReference type="ARBA" id="ARBA00023136"/>
    </source>
</evidence>
<reference evidence="10" key="1">
    <citation type="journal article" date="2020" name="mSystems">
        <title>Genome- and Community-Level Interaction Insights into Carbon Utilization and Element Cycling Functions of Hydrothermarchaeota in Hydrothermal Sediment.</title>
        <authorList>
            <person name="Zhou Z."/>
            <person name="Liu Y."/>
            <person name="Xu W."/>
            <person name="Pan J."/>
            <person name="Luo Z.H."/>
            <person name="Li M."/>
        </authorList>
    </citation>
    <scope>NUCLEOTIDE SEQUENCE [LARGE SCALE GENOMIC DNA]</scope>
    <source>
        <strain evidence="10">SpSt-1056</strain>
    </source>
</reference>
<feature type="transmembrane region" description="Helical" evidence="9">
    <location>
        <begin position="95"/>
        <end position="116"/>
    </location>
</feature>
<dbReference type="InterPro" id="IPR052157">
    <property type="entry name" value="BCAA_transport_permease"/>
</dbReference>
<dbReference type="PANTHER" id="PTHR11795">
    <property type="entry name" value="BRANCHED-CHAIN AMINO ACID TRANSPORT SYSTEM PERMEASE PROTEIN LIVH"/>
    <property type="match status" value="1"/>
</dbReference>
<keyword evidence="3" id="KW-1003">Cell membrane</keyword>
<dbReference type="EMBL" id="DRWN01000018">
    <property type="protein sequence ID" value="HHK67886.1"/>
    <property type="molecule type" value="Genomic_DNA"/>
</dbReference>
<organism evidence="10">
    <name type="scientific">Caldiarchaeum subterraneum</name>
    <dbReference type="NCBI Taxonomy" id="311458"/>
    <lineage>
        <taxon>Archaea</taxon>
        <taxon>Nitrososphaerota</taxon>
        <taxon>Candidatus Caldarchaeales</taxon>
        <taxon>Candidatus Caldarchaeaceae</taxon>
        <taxon>Candidatus Caldarchaeum</taxon>
    </lineage>
</organism>
<keyword evidence="2" id="KW-0813">Transport</keyword>
<dbReference type="AlphaFoldDB" id="A0A7C5Q788"/>
<feature type="transmembrane region" description="Helical" evidence="9">
    <location>
        <begin position="69"/>
        <end position="88"/>
    </location>
</feature>
<evidence type="ECO:0000256" key="8">
    <source>
        <dbReference type="ARBA" id="ARBA00037998"/>
    </source>
</evidence>
<comment type="subcellular location">
    <subcellularLocation>
        <location evidence="1">Cell membrane</location>
        <topology evidence="1">Multi-pass membrane protein</topology>
    </subcellularLocation>
</comment>
<sequence>MISFENLVVLLVYGATLSGVWALISSGFTLIFGVCRLLNLAHGGLFIAGAYIGLSLIKGFGLDPLTSTVLSMIAVGFIGSGVYTGLLMKVKEHEVTVVIITLALALIIEQVILLMFGEHGIIFPPILAGVVYLGDVPLPAMRIFGMAIALAALFLLGLFVTRTRIGREITAASQDVEAATFIGLDVNRLFIVTMFISSLLAGLGGVLYSQIYAANPFLVLKALIFAFAIVILGGLGSVKGSIVASFIVGYIMTVVIMFLGARWSELFALLIIIAALIIRPSGLFGVRE</sequence>
<evidence type="ECO:0000313" key="10">
    <source>
        <dbReference type="EMBL" id="HHK67886.1"/>
    </source>
</evidence>
<proteinExistence type="inferred from homology"/>
<gene>
    <name evidence="10" type="ORF">ENM11_01855</name>
</gene>
<feature type="transmembrane region" description="Helical" evidence="9">
    <location>
        <begin position="136"/>
        <end position="160"/>
    </location>
</feature>
<comment type="similarity">
    <text evidence="8">Belongs to the binding-protein-dependent transport system permease family. LivHM subfamily.</text>
</comment>
<feature type="transmembrane region" description="Helical" evidence="9">
    <location>
        <begin position="37"/>
        <end position="57"/>
    </location>
</feature>
<dbReference type="CDD" id="cd06582">
    <property type="entry name" value="TM_PBP1_LivH_like"/>
    <property type="match status" value="1"/>
</dbReference>
<evidence type="ECO:0000256" key="4">
    <source>
        <dbReference type="ARBA" id="ARBA00022692"/>
    </source>
</evidence>
<keyword evidence="7 9" id="KW-0472">Membrane</keyword>